<dbReference type="GO" id="GO:0050660">
    <property type="term" value="F:flavin adenine dinucleotide binding"/>
    <property type="evidence" value="ECO:0007669"/>
    <property type="project" value="InterPro"/>
</dbReference>
<feature type="transmembrane region" description="Helical" evidence="2">
    <location>
        <begin position="102"/>
        <end position="120"/>
    </location>
</feature>
<keyword evidence="2" id="KW-0472">Membrane</keyword>
<protein>
    <submittedName>
        <fullName evidence="3">GMC oxidoreductase-domain-containing protein</fullName>
    </submittedName>
</protein>
<dbReference type="AlphaFoldDB" id="A0A9P8UPN7"/>
<organism evidence="3 4">
    <name type="scientific">Truncatella angustata</name>
    <dbReference type="NCBI Taxonomy" id="152316"/>
    <lineage>
        <taxon>Eukaryota</taxon>
        <taxon>Fungi</taxon>
        <taxon>Dikarya</taxon>
        <taxon>Ascomycota</taxon>
        <taxon>Pezizomycotina</taxon>
        <taxon>Sordariomycetes</taxon>
        <taxon>Xylariomycetidae</taxon>
        <taxon>Amphisphaeriales</taxon>
        <taxon>Sporocadaceae</taxon>
        <taxon>Truncatella</taxon>
    </lineage>
</organism>
<keyword evidence="2" id="KW-0812">Transmembrane</keyword>
<dbReference type="PANTHER" id="PTHR11552:SF147">
    <property type="entry name" value="CHOLINE DEHYDROGENASE, MITOCHONDRIAL"/>
    <property type="match status" value="1"/>
</dbReference>
<dbReference type="InterPro" id="IPR036188">
    <property type="entry name" value="FAD/NAD-bd_sf"/>
</dbReference>
<dbReference type="InterPro" id="IPR012132">
    <property type="entry name" value="GMC_OxRdtase"/>
</dbReference>
<dbReference type="SUPFAM" id="SSF51905">
    <property type="entry name" value="FAD/NAD(P)-binding domain"/>
    <property type="match status" value="1"/>
</dbReference>
<dbReference type="RefSeq" id="XP_045960175.1">
    <property type="nucleotide sequence ID" value="XM_046108792.1"/>
</dbReference>
<evidence type="ECO:0000313" key="4">
    <source>
        <dbReference type="Proteomes" id="UP000758603"/>
    </source>
</evidence>
<dbReference type="Gene3D" id="3.50.50.60">
    <property type="entry name" value="FAD/NAD(P)-binding domain"/>
    <property type="match status" value="1"/>
</dbReference>
<evidence type="ECO:0000256" key="2">
    <source>
        <dbReference type="SAM" id="Phobius"/>
    </source>
</evidence>
<proteinExistence type="inferred from homology"/>
<reference evidence="3" key="1">
    <citation type="journal article" date="2021" name="Nat. Commun.">
        <title>Genetic determinants of endophytism in the Arabidopsis root mycobiome.</title>
        <authorList>
            <person name="Mesny F."/>
            <person name="Miyauchi S."/>
            <person name="Thiergart T."/>
            <person name="Pickel B."/>
            <person name="Atanasova L."/>
            <person name="Karlsson M."/>
            <person name="Huettel B."/>
            <person name="Barry K.W."/>
            <person name="Haridas S."/>
            <person name="Chen C."/>
            <person name="Bauer D."/>
            <person name="Andreopoulos W."/>
            <person name="Pangilinan J."/>
            <person name="LaButti K."/>
            <person name="Riley R."/>
            <person name="Lipzen A."/>
            <person name="Clum A."/>
            <person name="Drula E."/>
            <person name="Henrissat B."/>
            <person name="Kohler A."/>
            <person name="Grigoriev I.V."/>
            <person name="Martin F.M."/>
            <person name="Hacquard S."/>
        </authorList>
    </citation>
    <scope>NUCLEOTIDE SEQUENCE</scope>
    <source>
        <strain evidence="3">MPI-SDFR-AT-0073</strain>
    </source>
</reference>
<dbReference type="Proteomes" id="UP000758603">
    <property type="component" value="Unassembled WGS sequence"/>
</dbReference>
<evidence type="ECO:0000256" key="1">
    <source>
        <dbReference type="ARBA" id="ARBA00010790"/>
    </source>
</evidence>
<dbReference type="PANTHER" id="PTHR11552">
    <property type="entry name" value="GLUCOSE-METHANOL-CHOLINE GMC OXIDOREDUCTASE"/>
    <property type="match status" value="1"/>
</dbReference>
<dbReference type="OrthoDB" id="4761614at2759"/>
<comment type="similarity">
    <text evidence="1">Belongs to the GMC oxidoreductase family.</text>
</comment>
<accession>A0A9P8UPN7</accession>
<gene>
    <name evidence="3" type="ORF">BKA67DRAFT_675915</name>
</gene>
<dbReference type="EMBL" id="JAGPXC010000003">
    <property type="protein sequence ID" value="KAH6655910.1"/>
    <property type="molecule type" value="Genomic_DNA"/>
</dbReference>
<dbReference type="Gene3D" id="3.30.560.10">
    <property type="entry name" value="Glucose Oxidase, domain 3"/>
    <property type="match status" value="1"/>
</dbReference>
<sequence length="188" mass="21024">MLWDYIVEGGGLGGSVASSRLHEYLPAANILLLEAGTHANNREDIMWYNSTNPVYRGEFNWNYTTTPQVNADLPKVNPTQGRALGGGTVINKNMYLLAVKKFCFFATSYMVYLVTLILWFDRRRERLVGGLQEQAAFARSKGSIQRGPGFTSESPVGWGMDYPFLSMFPGSEVQMIRCHRSATSAPRL</sequence>
<name>A0A9P8UPN7_9PEZI</name>
<dbReference type="GO" id="GO:0016491">
    <property type="term" value="F:oxidoreductase activity"/>
    <property type="evidence" value="ECO:0007669"/>
    <property type="project" value="TreeGrafter"/>
</dbReference>
<keyword evidence="4" id="KW-1185">Reference proteome</keyword>
<evidence type="ECO:0000313" key="3">
    <source>
        <dbReference type="EMBL" id="KAH6655910.1"/>
    </source>
</evidence>
<keyword evidence="2" id="KW-1133">Transmembrane helix</keyword>
<dbReference type="GeneID" id="70137683"/>
<comment type="caution">
    <text evidence="3">The sequence shown here is derived from an EMBL/GenBank/DDBJ whole genome shotgun (WGS) entry which is preliminary data.</text>
</comment>